<reference evidence="2" key="1">
    <citation type="journal article" date="2014" name="Int. J. Syst. Evol. Microbiol.">
        <title>Complete genome sequence of Corynebacterium casei LMG S-19264T (=DSM 44701T), isolated from a smear-ripened cheese.</title>
        <authorList>
            <consortium name="US DOE Joint Genome Institute (JGI-PGF)"/>
            <person name="Walter F."/>
            <person name="Albersmeier A."/>
            <person name="Kalinowski J."/>
            <person name="Ruckert C."/>
        </authorList>
    </citation>
    <scope>NUCLEOTIDE SEQUENCE</scope>
    <source>
        <strain evidence="2">CGMCC 4.7308</strain>
    </source>
</reference>
<protein>
    <recommendedName>
        <fullName evidence="1">EAL domain-containing protein</fullName>
    </recommendedName>
</protein>
<dbReference type="InterPro" id="IPR001633">
    <property type="entry name" value="EAL_dom"/>
</dbReference>
<dbReference type="PANTHER" id="PTHR33121:SF76">
    <property type="entry name" value="SIGNALING PROTEIN"/>
    <property type="match status" value="1"/>
</dbReference>
<dbReference type="AlphaFoldDB" id="A0A917WED7"/>
<reference evidence="2" key="2">
    <citation type="submission" date="2020-09" db="EMBL/GenBank/DDBJ databases">
        <authorList>
            <person name="Sun Q."/>
            <person name="Zhou Y."/>
        </authorList>
    </citation>
    <scope>NUCLEOTIDE SEQUENCE</scope>
    <source>
        <strain evidence="2">CGMCC 4.7308</strain>
    </source>
</reference>
<sequence>MERVGSAVDPVPGLASAPGRGAAELGGVLAGELVRSVYQPIVDLESAAVVGYEALARGPVGPLRNPAALLAAARAEGLLAELDDLCRRAALRGAARAGITGPQTLFVNVEPEGIRPAALDDLLVRSADAGLPLVLEVTERSLAANPAQLLATLARLRHAGWRVALDDVGVDDSTVGFMSVLRPDIVKLDLGLVHRRPGARTAAVHSAVQAYAERHGAVVLAEGIETEEHLSMARSLGATLGQGWLFGQPADTAIRGLVPGVLALPAAASPLPLTGSPFDCLPEGTPLRTADKRLLVEISRYLEEQAAGLGAAGILVSTFQERVHFDSDTADRYRDLAAAGPYVAAVHEPRPDGRLRREWAVAVLSPHFAAALLGRDHAGEQGGNDAGAARLFDYAITHDRDAVAAAVHLLMTRLVPVRPDGTGHLVDLFREGSAMTGDDVPRQRSSRVAAGRP</sequence>
<organism evidence="2 3">
    <name type="scientific">Nakamurella endophytica</name>
    <dbReference type="NCBI Taxonomy" id="1748367"/>
    <lineage>
        <taxon>Bacteria</taxon>
        <taxon>Bacillati</taxon>
        <taxon>Actinomycetota</taxon>
        <taxon>Actinomycetes</taxon>
        <taxon>Nakamurellales</taxon>
        <taxon>Nakamurellaceae</taxon>
        <taxon>Nakamurella</taxon>
    </lineage>
</organism>
<dbReference type="PANTHER" id="PTHR33121">
    <property type="entry name" value="CYCLIC DI-GMP PHOSPHODIESTERASE PDEF"/>
    <property type="match status" value="1"/>
</dbReference>
<dbReference type="SUPFAM" id="SSF141868">
    <property type="entry name" value="EAL domain-like"/>
    <property type="match status" value="1"/>
</dbReference>
<name>A0A917WED7_9ACTN</name>
<dbReference type="GO" id="GO:0071111">
    <property type="term" value="F:cyclic-guanylate-specific phosphodiesterase activity"/>
    <property type="evidence" value="ECO:0007669"/>
    <property type="project" value="InterPro"/>
</dbReference>
<feature type="domain" description="EAL" evidence="1">
    <location>
        <begin position="18"/>
        <end position="263"/>
    </location>
</feature>
<evidence type="ECO:0000259" key="1">
    <source>
        <dbReference type="PROSITE" id="PS50883"/>
    </source>
</evidence>
<comment type="caution">
    <text evidence="2">The sequence shown here is derived from an EMBL/GenBank/DDBJ whole genome shotgun (WGS) entry which is preliminary data.</text>
</comment>
<dbReference type="Proteomes" id="UP000655208">
    <property type="component" value="Unassembled WGS sequence"/>
</dbReference>
<dbReference type="InterPro" id="IPR035919">
    <property type="entry name" value="EAL_sf"/>
</dbReference>
<dbReference type="RefSeq" id="WP_188941302.1">
    <property type="nucleotide sequence ID" value="NZ_BMNA01000003.1"/>
</dbReference>
<dbReference type="CDD" id="cd01948">
    <property type="entry name" value="EAL"/>
    <property type="match status" value="1"/>
</dbReference>
<accession>A0A917WED7</accession>
<dbReference type="InterPro" id="IPR050706">
    <property type="entry name" value="Cyclic-di-GMP_PDE-like"/>
</dbReference>
<gene>
    <name evidence="2" type="ORF">GCM10011594_19480</name>
</gene>
<evidence type="ECO:0000313" key="3">
    <source>
        <dbReference type="Proteomes" id="UP000655208"/>
    </source>
</evidence>
<dbReference type="PROSITE" id="PS50883">
    <property type="entry name" value="EAL"/>
    <property type="match status" value="1"/>
</dbReference>
<proteinExistence type="predicted"/>
<evidence type="ECO:0000313" key="2">
    <source>
        <dbReference type="EMBL" id="GGL99638.1"/>
    </source>
</evidence>
<dbReference type="Gene3D" id="3.20.20.450">
    <property type="entry name" value="EAL domain"/>
    <property type="match status" value="1"/>
</dbReference>
<dbReference type="EMBL" id="BMNA01000003">
    <property type="protein sequence ID" value="GGL99638.1"/>
    <property type="molecule type" value="Genomic_DNA"/>
</dbReference>
<dbReference type="Pfam" id="PF00563">
    <property type="entry name" value="EAL"/>
    <property type="match status" value="1"/>
</dbReference>
<dbReference type="SMART" id="SM00052">
    <property type="entry name" value="EAL"/>
    <property type="match status" value="1"/>
</dbReference>
<keyword evidence="3" id="KW-1185">Reference proteome</keyword>